<name>A0A0F3ILS7_9GAMM</name>
<evidence type="ECO:0000313" key="2">
    <source>
        <dbReference type="EMBL" id="KJV07676.1"/>
    </source>
</evidence>
<feature type="signal peptide" evidence="1">
    <location>
        <begin position="1"/>
        <end position="30"/>
    </location>
</feature>
<dbReference type="OrthoDB" id="5565562at2"/>
<keyword evidence="1" id="KW-0732">Signal</keyword>
<evidence type="ECO:0000313" key="3">
    <source>
        <dbReference type="Proteomes" id="UP000033684"/>
    </source>
</evidence>
<protein>
    <submittedName>
        <fullName evidence="2">Uncharacterized protein</fullName>
    </submittedName>
</protein>
<reference evidence="3" key="1">
    <citation type="submission" date="2015-03" db="EMBL/GenBank/DDBJ databases">
        <title>Draft genome sequence of a novel methanotroph (Sn10-6) isolated from flooded ricefield rhizosphere in India.</title>
        <authorList>
            <person name="Pandit P.S."/>
            <person name="Pore S.D."/>
            <person name="Arora P."/>
            <person name="Kapse N.G."/>
            <person name="Dhakephalkar P.K."/>
            <person name="Rahalkar M.C."/>
        </authorList>
    </citation>
    <scope>NUCLEOTIDE SEQUENCE [LARGE SCALE GENOMIC DNA]</scope>
    <source>
        <strain evidence="3">Sn10-6</strain>
    </source>
</reference>
<keyword evidence="3" id="KW-1185">Reference proteome</keyword>
<comment type="caution">
    <text evidence="2">The sequence shown here is derived from an EMBL/GenBank/DDBJ whole genome shotgun (WGS) entry which is preliminary data.</text>
</comment>
<organism evidence="2 3">
    <name type="scientific">Methylocucumis oryzae</name>
    <dbReference type="NCBI Taxonomy" id="1632867"/>
    <lineage>
        <taxon>Bacteria</taxon>
        <taxon>Pseudomonadati</taxon>
        <taxon>Pseudomonadota</taxon>
        <taxon>Gammaproteobacteria</taxon>
        <taxon>Methylococcales</taxon>
        <taxon>Methylococcaceae</taxon>
        <taxon>Methylocucumis</taxon>
    </lineage>
</organism>
<sequence length="148" mass="16439">MNFLTTKNTVKVLSAISLIFSVNISQNASATEHEKMCKEHIQNKIAWDTSDGAGAYKWEDANLENLCKGTKTPEEPGECFHKVMTGHIKWGDSDKWEWKNAIALCAGTDDADEKIACFEGRIKAGEKWDAAIFQCKSNNSGLNNKVPE</sequence>
<dbReference type="AlphaFoldDB" id="A0A0F3ILS7"/>
<reference evidence="2 3" key="2">
    <citation type="journal article" date="2016" name="Microb. Ecol.">
        <title>Genome Characteristics of a Novel Type I Methanotroph (Sn10-6) Isolated from a Flooded Indian Rice Field.</title>
        <authorList>
            <person name="Rahalkar M.C."/>
            <person name="Pandit P.S."/>
            <person name="Dhakephalkar P.K."/>
            <person name="Pore S."/>
            <person name="Arora P."/>
            <person name="Kapse N."/>
        </authorList>
    </citation>
    <scope>NUCLEOTIDE SEQUENCE [LARGE SCALE GENOMIC DNA]</scope>
    <source>
        <strain evidence="2 3">Sn10-6</strain>
    </source>
</reference>
<dbReference type="RefSeq" id="WP_045778114.1">
    <property type="nucleotide sequence ID" value="NZ_LAJX01000022.1"/>
</dbReference>
<dbReference type="Proteomes" id="UP000033684">
    <property type="component" value="Unassembled WGS sequence"/>
</dbReference>
<proteinExistence type="predicted"/>
<accession>A0A0F3ILS7</accession>
<gene>
    <name evidence="2" type="ORF">VZ94_03035</name>
</gene>
<evidence type="ECO:0000256" key="1">
    <source>
        <dbReference type="SAM" id="SignalP"/>
    </source>
</evidence>
<dbReference type="EMBL" id="LAJX01000022">
    <property type="protein sequence ID" value="KJV07676.1"/>
    <property type="molecule type" value="Genomic_DNA"/>
</dbReference>
<feature type="chain" id="PRO_5002462407" evidence="1">
    <location>
        <begin position="31"/>
        <end position="148"/>
    </location>
</feature>